<keyword evidence="5" id="KW-0547">Nucleotide-binding</keyword>
<evidence type="ECO:0000256" key="6">
    <source>
        <dbReference type="ARBA" id="ARBA00022777"/>
    </source>
</evidence>
<evidence type="ECO:0000256" key="8">
    <source>
        <dbReference type="ARBA" id="ARBA00023242"/>
    </source>
</evidence>
<evidence type="ECO:0000313" key="10">
    <source>
        <dbReference type="EMBL" id="PFH56552.1"/>
    </source>
</evidence>
<comment type="caution">
    <text evidence="10">The sequence shown here is derived from an EMBL/GenBank/DDBJ whole genome shotgun (WGS) entry which is preliminary data.</text>
</comment>
<accession>A0A2A9P6Q5</accession>
<dbReference type="GO" id="GO:0016301">
    <property type="term" value="F:kinase activity"/>
    <property type="evidence" value="ECO:0007669"/>
    <property type="project" value="UniProtKB-KW"/>
</dbReference>
<comment type="similarity">
    <text evidence="9">Belongs to the GLYK kinase family.</text>
</comment>
<dbReference type="SUPFAM" id="SSF52540">
    <property type="entry name" value="P-loop containing nucleoside triphosphate hydrolases"/>
    <property type="match status" value="1"/>
</dbReference>
<gene>
    <name evidence="10" type="ORF">XA68_16335</name>
</gene>
<evidence type="ECO:0000313" key="11">
    <source>
        <dbReference type="Proteomes" id="UP000037136"/>
    </source>
</evidence>
<reference evidence="10 11" key="1">
    <citation type="journal article" date="2015" name="BMC Genomics">
        <title>Gene expression during zombie ant biting behavior reflects the complexity underlying fungal parasitic behavioral manipulation.</title>
        <authorList>
            <person name="de Bekker C."/>
            <person name="Ohm R.A."/>
            <person name="Loreto R.G."/>
            <person name="Sebastian A."/>
            <person name="Albert I."/>
            <person name="Merrow M."/>
            <person name="Brachmann A."/>
            <person name="Hughes D.P."/>
        </authorList>
    </citation>
    <scope>NUCLEOTIDE SEQUENCE [LARGE SCALE GENOMIC DNA]</scope>
    <source>
        <strain evidence="10 11">SC16a</strain>
    </source>
</reference>
<evidence type="ECO:0008006" key="12">
    <source>
        <dbReference type="Google" id="ProtNLM"/>
    </source>
</evidence>
<organism evidence="10 11">
    <name type="scientific">Ophiocordyceps unilateralis</name>
    <name type="common">Zombie-ant fungus</name>
    <name type="synonym">Torrubia unilateralis</name>
    <dbReference type="NCBI Taxonomy" id="268505"/>
    <lineage>
        <taxon>Eukaryota</taxon>
        <taxon>Fungi</taxon>
        <taxon>Dikarya</taxon>
        <taxon>Ascomycota</taxon>
        <taxon>Pezizomycotina</taxon>
        <taxon>Sordariomycetes</taxon>
        <taxon>Hypocreomycetidae</taxon>
        <taxon>Hypocreales</taxon>
        <taxon>Ophiocordycipitaceae</taxon>
        <taxon>Ophiocordyceps</taxon>
    </lineage>
</organism>
<keyword evidence="4" id="KW-0808">Transferase</keyword>
<dbReference type="EMBL" id="LAZP02000555">
    <property type="protein sequence ID" value="PFH56552.1"/>
    <property type="molecule type" value="Genomic_DNA"/>
</dbReference>
<sequence length="299" mass="33326">MPSESPPSDDKASICLPFLLELLDTHQAAAHNPPRPLIVGLNGVQGVGKTTLAAALMAALQARAIVAVACSIDDFYLRREDQVSLARRYADNALLQHRGEPGTHDVALARAVFASLAQGLPTKIPRYDKAACGGRGDRLPQDCWRPVNRPDQPPLQLVVLEGWSVGFRALSDPDVEARWRAPSRTLHKHRLEHLLLVNDKLRGYDHLTDLFDALIHVDAEKVECVYAWRQEQEDALRAERKDPDAGMTPEQVLDFVDGYFPAYELYIQGVRMGVLPSRPGCQLRLVVGRDREVKQVLRI</sequence>
<evidence type="ECO:0000256" key="9">
    <source>
        <dbReference type="ARBA" id="ARBA00061312"/>
    </source>
</evidence>
<evidence type="ECO:0000256" key="2">
    <source>
        <dbReference type="ARBA" id="ARBA00004496"/>
    </source>
</evidence>
<dbReference type="OrthoDB" id="347435at2759"/>
<evidence type="ECO:0000256" key="4">
    <source>
        <dbReference type="ARBA" id="ARBA00022679"/>
    </source>
</evidence>
<keyword evidence="6" id="KW-0418">Kinase</keyword>
<dbReference type="GO" id="GO:0005634">
    <property type="term" value="C:nucleus"/>
    <property type="evidence" value="ECO:0007669"/>
    <property type="project" value="UniProtKB-SubCell"/>
</dbReference>
<dbReference type="AlphaFoldDB" id="A0A2A9P6Q5"/>
<dbReference type="GO" id="GO:0005524">
    <property type="term" value="F:ATP binding"/>
    <property type="evidence" value="ECO:0007669"/>
    <property type="project" value="UniProtKB-KW"/>
</dbReference>
<dbReference type="Gene3D" id="3.40.50.300">
    <property type="entry name" value="P-loop containing nucleotide triphosphate hydrolases"/>
    <property type="match status" value="1"/>
</dbReference>
<evidence type="ECO:0000256" key="3">
    <source>
        <dbReference type="ARBA" id="ARBA00022490"/>
    </source>
</evidence>
<comment type="subcellular location">
    <subcellularLocation>
        <location evidence="2">Cytoplasm</location>
    </subcellularLocation>
    <subcellularLocation>
        <location evidence="1">Nucleus</location>
    </subcellularLocation>
</comment>
<name>A0A2A9P6Q5_OPHUN</name>
<evidence type="ECO:0000256" key="7">
    <source>
        <dbReference type="ARBA" id="ARBA00022840"/>
    </source>
</evidence>
<dbReference type="GO" id="GO:0005737">
    <property type="term" value="C:cytoplasm"/>
    <property type="evidence" value="ECO:0007669"/>
    <property type="project" value="UniProtKB-SubCell"/>
</dbReference>
<proteinExistence type="inferred from homology"/>
<dbReference type="STRING" id="268505.A0A2A9P6Q5"/>
<evidence type="ECO:0000256" key="5">
    <source>
        <dbReference type="ARBA" id="ARBA00022741"/>
    </source>
</evidence>
<evidence type="ECO:0000256" key="1">
    <source>
        <dbReference type="ARBA" id="ARBA00004123"/>
    </source>
</evidence>
<keyword evidence="3" id="KW-0963">Cytoplasm</keyword>
<dbReference type="FunFam" id="3.40.50.300:FF:001691">
    <property type="entry name" value="Probable ATP-dependent kinase TDA10"/>
    <property type="match status" value="1"/>
</dbReference>
<dbReference type="InterPro" id="IPR027417">
    <property type="entry name" value="P-loop_NTPase"/>
</dbReference>
<dbReference type="PANTHER" id="PTHR10285">
    <property type="entry name" value="URIDINE KINASE"/>
    <property type="match status" value="1"/>
</dbReference>
<keyword evidence="8" id="KW-0539">Nucleus</keyword>
<keyword evidence="11" id="KW-1185">Reference proteome</keyword>
<dbReference type="Proteomes" id="UP000037136">
    <property type="component" value="Unassembled WGS sequence"/>
</dbReference>
<keyword evidence="7" id="KW-0067">ATP-binding</keyword>
<reference evidence="10 11" key="2">
    <citation type="journal article" date="2017" name="Sci. Rep.">
        <title>Ant-infecting Ophiocordyceps genomes reveal a high diversity of potential behavioral manipulation genes and a possible major role for enterotoxins.</title>
        <authorList>
            <person name="de Bekker C."/>
            <person name="Ohm R.A."/>
            <person name="Evans H.C."/>
            <person name="Brachmann A."/>
            <person name="Hughes D.P."/>
        </authorList>
    </citation>
    <scope>NUCLEOTIDE SEQUENCE [LARGE SCALE GENOMIC DNA]</scope>
    <source>
        <strain evidence="10 11">SC16a</strain>
    </source>
</reference>
<protein>
    <recommendedName>
        <fullName evidence="12">SRP54-type proteins GTP-binding domain-containing protein</fullName>
    </recommendedName>
</protein>